<evidence type="ECO:0000313" key="3">
    <source>
        <dbReference type="Proteomes" id="UP000603453"/>
    </source>
</evidence>
<dbReference type="AlphaFoldDB" id="A0A8H7QUF9"/>
<proteinExistence type="predicted"/>
<keyword evidence="3" id="KW-1185">Reference proteome</keyword>
<feature type="compositionally biased region" description="Basic and acidic residues" evidence="1">
    <location>
        <begin position="55"/>
        <end position="64"/>
    </location>
</feature>
<dbReference type="Proteomes" id="UP000603453">
    <property type="component" value="Unassembled WGS sequence"/>
</dbReference>
<protein>
    <submittedName>
        <fullName evidence="2">Uncharacterized protein</fullName>
    </submittedName>
</protein>
<feature type="region of interest" description="Disordered" evidence="1">
    <location>
        <begin position="39"/>
        <end position="72"/>
    </location>
</feature>
<dbReference type="EMBL" id="JAEPRD010000108">
    <property type="protein sequence ID" value="KAG2198597.1"/>
    <property type="molecule type" value="Genomic_DNA"/>
</dbReference>
<gene>
    <name evidence="2" type="ORF">INT47_001044</name>
</gene>
<evidence type="ECO:0000256" key="1">
    <source>
        <dbReference type="SAM" id="MobiDB-lite"/>
    </source>
</evidence>
<organism evidence="2 3">
    <name type="scientific">Mucor saturninus</name>
    <dbReference type="NCBI Taxonomy" id="64648"/>
    <lineage>
        <taxon>Eukaryota</taxon>
        <taxon>Fungi</taxon>
        <taxon>Fungi incertae sedis</taxon>
        <taxon>Mucoromycota</taxon>
        <taxon>Mucoromycotina</taxon>
        <taxon>Mucoromycetes</taxon>
        <taxon>Mucorales</taxon>
        <taxon>Mucorineae</taxon>
        <taxon>Mucoraceae</taxon>
        <taxon>Mucor</taxon>
    </lineage>
</organism>
<evidence type="ECO:0000313" key="2">
    <source>
        <dbReference type="EMBL" id="KAG2198597.1"/>
    </source>
</evidence>
<sequence>MTAPTTELLHTPQFSTTELAVDSALLQWAHNEINLESRKRRRQIIEESDQGLHLPPDKSPRKNDYQAQEIDTSKMSRGDLLSAYKRIWNNLDMTNPTDAKLEPFVWHKIREYQKNK</sequence>
<dbReference type="OrthoDB" id="2275119at2759"/>
<name>A0A8H7QUF9_9FUNG</name>
<reference evidence="2" key="1">
    <citation type="submission" date="2020-12" db="EMBL/GenBank/DDBJ databases">
        <title>Metabolic potential, ecology and presence of endohyphal bacteria is reflected in genomic diversity of Mucoromycotina.</title>
        <authorList>
            <person name="Muszewska A."/>
            <person name="Okrasinska A."/>
            <person name="Steczkiewicz K."/>
            <person name="Drgas O."/>
            <person name="Orlowska M."/>
            <person name="Perlinska-Lenart U."/>
            <person name="Aleksandrzak-Piekarczyk T."/>
            <person name="Szatraj K."/>
            <person name="Zielenkiewicz U."/>
            <person name="Pilsyk S."/>
            <person name="Malc E."/>
            <person name="Mieczkowski P."/>
            <person name="Kruszewska J.S."/>
            <person name="Biernat P."/>
            <person name="Pawlowska J."/>
        </authorList>
    </citation>
    <scope>NUCLEOTIDE SEQUENCE</scope>
    <source>
        <strain evidence="2">WA0000017839</strain>
    </source>
</reference>
<comment type="caution">
    <text evidence="2">The sequence shown here is derived from an EMBL/GenBank/DDBJ whole genome shotgun (WGS) entry which is preliminary data.</text>
</comment>
<accession>A0A8H7QUF9</accession>